<keyword evidence="4" id="KW-0472">Membrane</keyword>
<evidence type="ECO:0000256" key="3">
    <source>
        <dbReference type="SAM" id="MobiDB-lite"/>
    </source>
</evidence>
<dbReference type="VEuPathDB" id="AmoebaDB:NfTy_051010"/>
<evidence type="ECO:0000256" key="1">
    <source>
        <dbReference type="ARBA" id="ARBA00022679"/>
    </source>
</evidence>
<feature type="transmembrane region" description="Helical" evidence="4">
    <location>
        <begin position="204"/>
        <end position="229"/>
    </location>
</feature>
<dbReference type="AlphaFoldDB" id="A0A6A5BBF0"/>
<keyword evidence="4" id="KW-1133">Transmembrane helix</keyword>
<dbReference type="CDD" id="cd07989">
    <property type="entry name" value="LPLAT_AGPAT-like"/>
    <property type="match status" value="1"/>
</dbReference>
<name>A0A6A5BBF0_NAEFO</name>
<dbReference type="PANTHER" id="PTHR10434:SF11">
    <property type="entry name" value="1-ACYL-SN-GLYCEROL-3-PHOSPHATE ACYLTRANSFERASE"/>
    <property type="match status" value="1"/>
</dbReference>
<gene>
    <name evidence="6" type="ORF">FDP41_005696</name>
</gene>
<dbReference type="OrthoDB" id="202234at2759"/>
<dbReference type="PANTHER" id="PTHR10434">
    <property type="entry name" value="1-ACYL-SN-GLYCEROL-3-PHOSPHATE ACYLTRANSFERASE"/>
    <property type="match status" value="1"/>
</dbReference>
<keyword evidence="1" id="KW-0808">Transferase</keyword>
<organism evidence="6 7">
    <name type="scientific">Naegleria fowleri</name>
    <name type="common">Brain eating amoeba</name>
    <dbReference type="NCBI Taxonomy" id="5763"/>
    <lineage>
        <taxon>Eukaryota</taxon>
        <taxon>Discoba</taxon>
        <taxon>Heterolobosea</taxon>
        <taxon>Tetramitia</taxon>
        <taxon>Eutetramitia</taxon>
        <taxon>Vahlkampfiidae</taxon>
        <taxon>Naegleria</taxon>
    </lineage>
</organism>
<dbReference type="InterPro" id="IPR002123">
    <property type="entry name" value="Plipid/glycerol_acylTrfase"/>
</dbReference>
<keyword evidence="7" id="KW-1185">Reference proteome</keyword>
<dbReference type="SMART" id="SM00563">
    <property type="entry name" value="PlsC"/>
    <property type="match status" value="1"/>
</dbReference>
<feature type="domain" description="Phospholipid/glycerol acyltransferase" evidence="5">
    <location>
        <begin position="284"/>
        <end position="401"/>
    </location>
</feature>
<feature type="region of interest" description="Disordered" evidence="3">
    <location>
        <begin position="85"/>
        <end position="112"/>
    </location>
</feature>
<proteinExistence type="predicted"/>
<protein>
    <recommendedName>
        <fullName evidence="5">Phospholipid/glycerol acyltransferase domain-containing protein</fullName>
    </recommendedName>
</protein>
<keyword evidence="4" id="KW-0812">Transmembrane</keyword>
<dbReference type="GO" id="GO:0003841">
    <property type="term" value="F:1-acylglycerol-3-phosphate O-acyltransferase activity"/>
    <property type="evidence" value="ECO:0007669"/>
    <property type="project" value="TreeGrafter"/>
</dbReference>
<accession>A0A6A5BBF0</accession>
<dbReference type="GO" id="GO:0006654">
    <property type="term" value="P:phosphatidic acid biosynthetic process"/>
    <property type="evidence" value="ECO:0007669"/>
    <property type="project" value="TreeGrafter"/>
</dbReference>
<evidence type="ECO:0000313" key="7">
    <source>
        <dbReference type="Proteomes" id="UP000444721"/>
    </source>
</evidence>
<dbReference type="RefSeq" id="XP_044559996.1">
    <property type="nucleotide sequence ID" value="XM_044709248.1"/>
</dbReference>
<dbReference type="GO" id="GO:0005783">
    <property type="term" value="C:endoplasmic reticulum"/>
    <property type="evidence" value="ECO:0007669"/>
    <property type="project" value="TreeGrafter"/>
</dbReference>
<evidence type="ECO:0000256" key="2">
    <source>
        <dbReference type="ARBA" id="ARBA00023315"/>
    </source>
</evidence>
<dbReference type="EMBL" id="VFQX01000047">
    <property type="protein sequence ID" value="KAF0975283.1"/>
    <property type="molecule type" value="Genomic_DNA"/>
</dbReference>
<dbReference type="VEuPathDB" id="AmoebaDB:FDP41_005696"/>
<evidence type="ECO:0000313" key="6">
    <source>
        <dbReference type="EMBL" id="KAF0975283.1"/>
    </source>
</evidence>
<dbReference type="VEuPathDB" id="AmoebaDB:NF0056370"/>
<dbReference type="Pfam" id="PF01553">
    <property type="entry name" value="Acyltransferase"/>
    <property type="match status" value="1"/>
</dbReference>
<evidence type="ECO:0000259" key="5">
    <source>
        <dbReference type="SMART" id="SM00563"/>
    </source>
</evidence>
<comment type="caution">
    <text evidence="6">The sequence shown here is derived from an EMBL/GenBank/DDBJ whole genome shotgun (WGS) entry which is preliminary data.</text>
</comment>
<dbReference type="Proteomes" id="UP000444721">
    <property type="component" value="Unassembled WGS sequence"/>
</dbReference>
<reference evidence="6 7" key="1">
    <citation type="journal article" date="2019" name="Sci. Rep.">
        <title>Nanopore sequencing improves the draft genome of the human pathogenic amoeba Naegleria fowleri.</title>
        <authorList>
            <person name="Liechti N."/>
            <person name="Schurch N."/>
            <person name="Bruggmann R."/>
            <person name="Wittwer M."/>
        </authorList>
    </citation>
    <scope>NUCLEOTIDE SEQUENCE [LARGE SCALE GENOMIC DNA]</scope>
    <source>
        <strain evidence="6 7">ATCC 30894</strain>
    </source>
</reference>
<dbReference type="SUPFAM" id="SSF69593">
    <property type="entry name" value="Glycerol-3-phosphate (1)-acyltransferase"/>
    <property type="match status" value="1"/>
</dbReference>
<feature type="transmembrane region" description="Helical" evidence="4">
    <location>
        <begin position="130"/>
        <end position="150"/>
    </location>
</feature>
<evidence type="ECO:0000256" key="4">
    <source>
        <dbReference type="SAM" id="Phobius"/>
    </source>
</evidence>
<sequence>MFPYIEEEMPSSSASLMHYQQQQQHYSPSSTRRMKKTTDRMMIEMHPCKGKSSHSSTIERRLKLLKRHLNIPKWIFGNDDHKKNHYEDFQNNNPNESSKEIKVSLSSSSPKKQQKSSRELLLNLFHFSKWMLIVTGATPCLIITFSSRIIRNLGIAVVKQVLFPLLRLKDQLVAQFIMTSNHPSIMPISSSYSLSEKEQLFKDYIILSHLYLIHPIIVFFCKLFFWALFNKLTVLYESEIARNLQQLNAFEYYKLINNENPNVKVSKSLTLKEEQLIKQNGPYIFAIGNQRSLADGIVELAYKTQNSVTIMNIEMALFPFFGWISYGVGSEVIIRQLPNQSWNVLDHMRKTMKRGLFQTYIYPEGARQTSDSRELLPYKMGLFMLAIETQASIVPVIHYGIDDIWPYDDWRIYSGNQAFVVIGEPISTKGIVLNQRFELMEMYRTRIKEMIQRLEERKEKNQIDHYYKKL</sequence>
<dbReference type="GeneID" id="68112914"/>
<keyword evidence="2" id="KW-0012">Acyltransferase</keyword>